<gene>
    <name evidence="1" type="ORF">GCM10011335_26090</name>
</gene>
<dbReference type="EMBL" id="BMJJ01000005">
    <property type="protein sequence ID" value="GGD21905.1"/>
    <property type="molecule type" value="Genomic_DNA"/>
</dbReference>
<proteinExistence type="predicted"/>
<reference evidence="1" key="1">
    <citation type="journal article" date="2014" name="Int. J. Syst. Evol. Microbiol.">
        <title>Complete genome sequence of Corynebacterium casei LMG S-19264T (=DSM 44701T), isolated from a smear-ripened cheese.</title>
        <authorList>
            <consortium name="US DOE Joint Genome Institute (JGI-PGF)"/>
            <person name="Walter F."/>
            <person name="Albersmeier A."/>
            <person name="Kalinowski J."/>
            <person name="Ruckert C."/>
        </authorList>
    </citation>
    <scope>NUCLEOTIDE SEQUENCE</scope>
    <source>
        <strain evidence="1">CGMCC 1.15493</strain>
    </source>
</reference>
<protein>
    <submittedName>
        <fullName evidence="1">Uncharacterized protein</fullName>
    </submittedName>
</protein>
<reference evidence="1" key="2">
    <citation type="submission" date="2020-09" db="EMBL/GenBank/DDBJ databases">
        <authorList>
            <person name="Sun Q."/>
            <person name="Zhou Y."/>
        </authorList>
    </citation>
    <scope>NUCLEOTIDE SEQUENCE</scope>
    <source>
        <strain evidence="1">CGMCC 1.15493</strain>
    </source>
</reference>
<keyword evidence="2" id="KW-1185">Reference proteome</keyword>
<accession>A0A916XYY0</accession>
<dbReference type="AlphaFoldDB" id="A0A916XYY0"/>
<comment type="caution">
    <text evidence="1">The sequence shown here is derived from an EMBL/GenBank/DDBJ whole genome shotgun (WGS) entry which is preliminary data.</text>
</comment>
<evidence type="ECO:0000313" key="2">
    <source>
        <dbReference type="Proteomes" id="UP000613160"/>
    </source>
</evidence>
<dbReference type="Proteomes" id="UP000613160">
    <property type="component" value="Unassembled WGS sequence"/>
</dbReference>
<organism evidence="1 2">
    <name type="scientific">Aureimonas glaciei</name>
    <dbReference type="NCBI Taxonomy" id="1776957"/>
    <lineage>
        <taxon>Bacteria</taxon>
        <taxon>Pseudomonadati</taxon>
        <taxon>Pseudomonadota</taxon>
        <taxon>Alphaproteobacteria</taxon>
        <taxon>Hyphomicrobiales</taxon>
        <taxon>Aurantimonadaceae</taxon>
        <taxon>Aureimonas</taxon>
    </lineage>
</organism>
<evidence type="ECO:0000313" key="1">
    <source>
        <dbReference type="EMBL" id="GGD21905.1"/>
    </source>
</evidence>
<sequence length="82" mass="8849">MTLRGIYEALGSPGVFAMDHRREATGWLVEEALNAAMDGAFAEALRLRRLASVTLAALSADSDARLSRRTSHCDFADESHAA</sequence>
<name>A0A916XYY0_9HYPH</name>